<dbReference type="Proteomes" id="UP001501585">
    <property type="component" value="Unassembled WGS sequence"/>
</dbReference>
<reference evidence="3 4" key="1">
    <citation type="journal article" date="2019" name="Int. J. Syst. Evol. Microbiol.">
        <title>The Global Catalogue of Microorganisms (GCM) 10K type strain sequencing project: providing services to taxonomists for standard genome sequencing and annotation.</title>
        <authorList>
            <consortium name="The Broad Institute Genomics Platform"/>
            <consortium name="The Broad Institute Genome Sequencing Center for Infectious Disease"/>
            <person name="Wu L."/>
            <person name="Ma J."/>
        </authorList>
    </citation>
    <scope>NUCLEOTIDE SEQUENCE [LARGE SCALE GENOMIC DNA]</scope>
    <source>
        <strain evidence="3 4">JCM 15313</strain>
    </source>
</reference>
<dbReference type="InterPro" id="IPR023631">
    <property type="entry name" value="Amidase_dom"/>
</dbReference>
<dbReference type="PANTHER" id="PTHR11895">
    <property type="entry name" value="TRANSAMIDASE"/>
    <property type="match status" value="1"/>
</dbReference>
<proteinExistence type="inferred from homology"/>
<evidence type="ECO:0000256" key="1">
    <source>
        <dbReference type="ARBA" id="ARBA00009199"/>
    </source>
</evidence>
<dbReference type="SUPFAM" id="SSF75304">
    <property type="entry name" value="Amidase signature (AS) enzymes"/>
    <property type="match status" value="1"/>
</dbReference>
<dbReference type="InterPro" id="IPR036928">
    <property type="entry name" value="AS_sf"/>
</dbReference>
<dbReference type="RefSeq" id="WP_344108922.1">
    <property type="nucleotide sequence ID" value="NZ_BAAAPC010000019.1"/>
</dbReference>
<dbReference type="Gene3D" id="3.90.1300.10">
    <property type="entry name" value="Amidase signature (AS) domain"/>
    <property type="match status" value="1"/>
</dbReference>
<protein>
    <submittedName>
        <fullName evidence="3">Amidase</fullName>
    </submittedName>
</protein>
<evidence type="ECO:0000259" key="2">
    <source>
        <dbReference type="Pfam" id="PF01425"/>
    </source>
</evidence>
<sequence>MRETPVHRTALEIRESVARGTSSAQQMVAERLKLIGVVESEINAIAALREDGAEADALRVDGDPRLQKGPLAGVPVVVKDVHEVAGLPFANGSRAMQGYTPEFDTEVVSRLKEAGAIILGSTVMPEFGLQARTENALHGSTRNPRNLEFGPAGSSGGAAAAVAAEMAPLALAGDGAGSGRAPAAACGIVGLKPTRGRIPWGPSAYEHWAGLVTSSPMARTVRDAALMLDVIAGPMSGEPYGLPRQPEGSFLAACDRPPEKLRIAYTFTPPHGSLDPSIRETVRSALSVFEDLPHTLTEAAPDLGGMLDPFLSIMAGNVAALVRGIPPSRLDRVEPTSLDIAMHGERMTSADYCSAVTACRTLAARVLRFWDEEKYDVLITPTIARPPYRVDEGPSGEGFLERWREFADMLAFGYPFNMTGQPAMSIPCGVDDNGVPVGLQLVGRPGDEGVLFGLAAQLEGLCPEQAAPSWPYASGN</sequence>
<organism evidence="3 4">
    <name type="scientific">Nocardiopsis rhodophaea</name>
    <dbReference type="NCBI Taxonomy" id="280238"/>
    <lineage>
        <taxon>Bacteria</taxon>
        <taxon>Bacillati</taxon>
        <taxon>Actinomycetota</taxon>
        <taxon>Actinomycetes</taxon>
        <taxon>Streptosporangiales</taxon>
        <taxon>Nocardiopsidaceae</taxon>
        <taxon>Nocardiopsis</taxon>
    </lineage>
</organism>
<gene>
    <name evidence="3" type="ORF">GCM10009799_41220</name>
</gene>
<evidence type="ECO:0000313" key="4">
    <source>
        <dbReference type="Proteomes" id="UP001501585"/>
    </source>
</evidence>
<accession>A0ABN2THE6</accession>
<comment type="similarity">
    <text evidence="1">Belongs to the amidase family.</text>
</comment>
<evidence type="ECO:0000313" key="3">
    <source>
        <dbReference type="EMBL" id="GAA2009144.1"/>
    </source>
</evidence>
<keyword evidence="4" id="KW-1185">Reference proteome</keyword>
<dbReference type="InterPro" id="IPR000120">
    <property type="entry name" value="Amidase"/>
</dbReference>
<name>A0ABN2THE6_9ACTN</name>
<dbReference type="Pfam" id="PF01425">
    <property type="entry name" value="Amidase"/>
    <property type="match status" value="1"/>
</dbReference>
<dbReference type="PANTHER" id="PTHR11895:SF7">
    <property type="entry name" value="GLUTAMYL-TRNA(GLN) AMIDOTRANSFERASE SUBUNIT A, MITOCHONDRIAL"/>
    <property type="match status" value="1"/>
</dbReference>
<dbReference type="EMBL" id="BAAAPC010000019">
    <property type="protein sequence ID" value="GAA2009144.1"/>
    <property type="molecule type" value="Genomic_DNA"/>
</dbReference>
<comment type="caution">
    <text evidence="3">The sequence shown here is derived from an EMBL/GenBank/DDBJ whole genome shotgun (WGS) entry which is preliminary data.</text>
</comment>
<feature type="domain" description="Amidase" evidence="2">
    <location>
        <begin position="29"/>
        <end position="450"/>
    </location>
</feature>